<comment type="catalytic activity">
    <reaction evidence="1">
        <text>ATP + protein L-histidine = ADP + protein N-phospho-L-histidine.</text>
        <dbReference type="EC" id="2.7.13.3"/>
    </reaction>
</comment>
<evidence type="ECO:0000256" key="11">
    <source>
        <dbReference type="ARBA" id="ARBA00035100"/>
    </source>
</evidence>
<evidence type="ECO:0000256" key="10">
    <source>
        <dbReference type="ARBA" id="ARBA00023012"/>
    </source>
</evidence>
<keyword evidence="10" id="KW-0902">Two-component regulatory system</keyword>
<dbReference type="InterPro" id="IPR004358">
    <property type="entry name" value="Sig_transdc_His_kin-like_C"/>
</dbReference>
<evidence type="ECO:0000256" key="7">
    <source>
        <dbReference type="ARBA" id="ARBA00022741"/>
    </source>
</evidence>
<evidence type="ECO:0000256" key="4">
    <source>
        <dbReference type="ARBA" id="ARBA00022500"/>
    </source>
</evidence>
<dbReference type="SUPFAM" id="SSF55874">
    <property type="entry name" value="ATPase domain of HSP90 chaperone/DNA topoisomerase II/histidine kinase"/>
    <property type="match status" value="1"/>
</dbReference>
<evidence type="ECO:0000313" key="16">
    <source>
        <dbReference type="EMBL" id="KRG67313.1"/>
    </source>
</evidence>
<dbReference type="Proteomes" id="UP000051863">
    <property type="component" value="Unassembled WGS sequence"/>
</dbReference>
<dbReference type="EMBL" id="LDJJ01000033">
    <property type="protein sequence ID" value="KRG67313.1"/>
    <property type="molecule type" value="Genomic_DNA"/>
</dbReference>
<keyword evidence="8" id="KW-0418">Kinase</keyword>
<dbReference type="GO" id="GO:0005524">
    <property type="term" value="F:ATP binding"/>
    <property type="evidence" value="ECO:0007669"/>
    <property type="project" value="UniProtKB-KW"/>
</dbReference>
<feature type="domain" description="HPt" evidence="15">
    <location>
        <begin position="1"/>
        <end position="105"/>
    </location>
</feature>
<dbReference type="InterPro" id="IPR002545">
    <property type="entry name" value="CheW-lke_dom"/>
</dbReference>
<dbReference type="Pfam" id="PF02518">
    <property type="entry name" value="HATPase_c"/>
    <property type="match status" value="1"/>
</dbReference>
<gene>
    <name evidence="16" type="ORF">ABB27_10690</name>
</gene>
<dbReference type="SMART" id="SM00260">
    <property type="entry name" value="CheW"/>
    <property type="match status" value="1"/>
</dbReference>
<organism evidence="16 17">
    <name type="scientific">Stenotrophomonas terrae</name>
    <dbReference type="NCBI Taxonomy" id="405446"/>
    <lineage>
        <taxon>Bacteria</taxon>
        <taxon>Pseudomonadati</taxon>
        <taxon>Pseudomonadota</taxon>
        <taxon>Gammaproteobacteria</taxon>
        <taxon>Lysobacterales</taxon>
        <taxon>Lysobacteraceae</taxon>
        <taxon>Stenotrophomonas</taxon>
    </lineage>
</organism>
<dbReference type="Pfam" id="PF01627">
    <property type="entry name" value="Hpt"/>
    <property type="match status" value="1"/>
</dbReference>
<protein>
    <recommendedName>
        <fullName evidence="3">Chemotaxis protein CheA</fullName>
        <ecNumber evidence="2">2.7.13.3</ecNumber>
    </recommendedName>
</protein>
<dbReference type="InterPro" id="IPR036890">
    <property type="entry name" value="HATPase_C_sf"/>
</dbReference>
<keyword evidence="5 12" id="KW-0597">Phosphoprotein</keyword>
<comment type="function">
    <text evidence="11">Involved in the transmission of sensory signals from the chemoreceptors to the flagellar motors. CheA is autophosphorylated; it can transfer its phosphate group to either CheB or CheY.</text>
</comment>
<dbReference type="InterPro" id="IPR005467">
    <property type="entry name" value="His_kinase_dom"/>
</dbReference>
<dbReference type="AlphaFoldDB" id="A0A0R0CNY9"/>
<feature type="modified residue" description="Phosphohistidine" evidence="12">
    <location>
        <position position="48"/>
    </location>
</feature>
<evidence type="ECO:0000313" key="17">
    <source>
        <dbReference type="Proteomes" id="UP000051863"/>
    </source>
</evidence>
<dbReference type="InterPro" id="IPR036641">
    <property type="entry name" value="HPT_dom_sf"/>
</dbReference>
<feature type="domain" description="Histidine kinase" evidence="13">
    <location>
        <begin position="238"/>
        <end position="514"/>
    </location>
</feature>
<dbReference type="Pfam" id="PF02895">
    <property type="entry name" value="H-kinase_dim"/>
    <property type="match status" value="1"/>
</dbReference>
<accession>A0A0R0CNY9</accession>
<dbReference type="PROSITE" id="PS50851">
    <property type="entry name" value="CHEW"/>
    <property type="match status" value="1"/>
</dbReference>
<keyword evidence="7" id="KW-0547">Nucleotide-binding</keyword>
<evidence type="ECO:0000256" key="5">
    <source>
        <dbReference type="ARBA" id="ARBA00022553"/>
    </source>
</evidence>
<dbReference type="InterPro" id="IPR003594">
    <property type="entry name" value="HATPase_dom"/>
</dbReference>
<dbReference type="Gene3D" id="1.20.120.160">
    <property type="entry name" value="HPT domain"/>
    <property type="match status" value="1"/>
</dbReference>
<dbReference type="PATRIC" id="fig|405446.3.peg.1631"/>
<dbReference type="OrthoDB" id="9803176at2"/>
<dbReference type="RefSeq" id="WP_057628683.1">
    <property type="nucleotide sequence ID" value="NZ_LDJJ01000033.1"/>
</dbReference>
<dbReference type="InterPro" id="IPR037006">
    <property type="entry name" value="CheA-like_homodim_sf"/>
</dbReference>
<dbReference type="PROSITE" id="PS50109">
    <property type="entry name" value="HIS_KIN"/>
    <property type="match status" value="1"/>
</dbReference>
<dbReference type="InterPro" id="IPR051315">
    <property type="entry name" value="Bact_Chemotaxis_CheA"/>
</dbReference>
<dbReference type="Gene3D" id="2.30.30.40">
    <property type="entry name" value="SH3 Domains"/>
    <property type="match status" value="1"/>
</dbReference>
<evidence type="ECO:0000256" key="12">
    <source>
        <dbReference type="PROSITE-ProRule" id="PRU00110"/>
    </source>
</evidence>
<dbReference type="SMART" id="SM00387">
    <property type="entry name" value="HATPase_c"/>
    <property type="match status" value="1"/>
</dbReference>
<keyword evidence="17" id="KW-1185">Reference proteome</keyword>
<dbReference type="PRINTS" id="PR00344">
    <property type="entry name" value="BCTRLSENSOR"/>
</dbReference>
<dbReference type="GO" id="GO:0000155">
    <property type="term" value="F:phosphorelay sensor kinase activity"/>
    <property type="evidence" value="ECO:0007669"/>
    <property type="project" value="InterPro"/>
</dbReference>
<keyword evidence="4" id="KW-0145">Chemotaxis</keyword>
<evidence type="ECO:0000259" key="15">
    <source>
        <dbReference type="PROSITE" id="PS50894"/>
    </source>
</evidence>
<dbReference type="GO" id="GO:0005737">
    <property type="term" value="C:cytoplasm"/>
    <property type="evidence" value="ECO:0007669"/>
    <property type="project" value="InterPro"/>
</dbReference>
<evidence type="ECO:0000256" key="3">
    <source>
        <dbReference type="ARBA" id="ARBA00021495"/>
    </source>
</evidence>
<dbReference type="CDD" id="cd00088">
    <property type="entry name" value="HPT"/>
    <property type="match status" value="1"/>
</dbReference>
<feature type="domain" description="CheW-like" evidence="14">
    <location>
        <begin position="516"/>
        <end position="649"/>
    </location>
</feature>
<dbReference type="Gene3D" id="3.30.565.10">
    <property type="entry name" value="Histidine kinase-like ATPase, C-terminal domain"/>
    <property type="match status" value="1"/>
</dbReference>
<evidence type="ECO:0000256" key="8">
    <source>
        <dbReference type="ARBA" id="ARBA00022777"/>
    </source>
</evidence>
<comment type="caution">
    <text evidence="16">The sequence shown here is derived from an EMBL/GenBank/DDBJ whole genome shotgun (WGS) entry which is preliminary data.</text>
</comment>
<dbReference type="Pfam" id="PF01584">
    <property type="entry name" value="CheW"/>
    <property type="match status" value="1"/>
</dbReference>
<dbReference type="InterPro" id="IPR036097">
    <property type="entry name" value="HisK_dim/P_sf"/>
</dbReference>
<evidence type="ECO:0000256" key="6">
    <source>
        <dbReference type="ARBA" id="ARBA00022679"/>
    </source>
</evidence>
<dbReference type="EC" id="2.7.13.3" evidence="2"/>
<sequence>MSMDLQRFHATFFEESREGLDAMEAGLLALEDGQHDPEVINSVFRAAHSIKGGAGTFGFDAIAALTHVLETLLDELRAGKRALEGNAVDAMLGSVDVLRALLREVEHGQAADPAAVKAVTDRLQAVLSGEAPAAAAAAKQEETPDAWQIGFAPAPSLFMSGNDPLRIIRELETLGSLHVEPRMARLPSFDQLDPLEAYLAWDLGLVGKVPRSRIEDTFAWVVDDCELDIRPAAPPSLAVEAPVAAPAASIETAAKAPASAQQHEAESSIRVSVDKVDALINLVGELVITQAMLKQVSGGLDPVHAEQLFAGLDLLERNTRDLQEAVIGVRMLPVDAVFRRFPRLVRDLSGRLGKQVRLRTIGEGTELDKGLIEKIADPLVHLVRNSIDHGLEMPDVRRDAGKDETGTITLAASHQGGHIVIEVSDDGRGLNRDKILSKALERGLSVPDNPTDAQVWDLIFQPGFSTADAVTDLSGRGVGMDVVRRNIQALGGEVQLESRTGAGTRVLIRLPLTLAILDGMTVSVAGETLILPLAYVLEALQPQPDDIRSMAGEGRVLRVRGEYLPILSLGQYYGYPHDPQAEPLVVVVEGDGQKIALEVDELIGQQQVVVKNIENNYRRISGVSGATILGDGRVALIVDIGGLVRSLRTQQAA</sequence>
<dbReference type="GO" id="GO:0006935">
    <property type="term" value="P:chemotaxis"/>
    <property type="evidence" value="ECO:0007669"/>
    <property type="project" value="UniProtKB-KW"/>
</dbReference>
<dbReference type="SUPFAM" id="SSF50341">
    <property type="entry name" value="CheW-like"/>
    <property type="match status" value="1"/>
</dbReference>
<dbReference type="PANTHER" id="PTHR43395:SF10">
    <property type="entry name" value="CHEMOTAXIS PROTEIN CHEA"/>
    <property type="match status" value="1"/>
</dbReference>
<dbReference type="PROSITE" id="PS50894">
    <property type="entry name" value="HPT"/>
    <property type="match status" value="1"/>
</dbReference>
<evidence type="ECO:0000259" key="13">
    <source>
        <dbReference type="PROSITE" id="PS50109"/>
    </source>
</evidence>
<dbReference type="SMART" id="SM00073">
    <property type="entry name" value="HPT"/>
    <property type="match status" value="1"/>
</dbReference>
<dbReference type="InterPro" id="IPR004105">
    <property type="entry name" value="CheA-like_dim"/>
</dbReference>
<name>A0A0R0CNY9_9GAMM</name>
<evidence type="ECO:0000256" key="9">
    <source>
        <dbReference type="ARBA" id="ARBA00022840"/>
    </source>
</evidence>
<proteinExistence type="predicted"/>
<dbReference type="FunFam" id="2.30.30.40:FF:000048">
    <property type="entry name" value="Chemotaxis protein CheA, putative"/>
    <property type="match status" value="1"/>
</dbReference>
<dbReference type="FunFam" id="3.30.565.10:FF:000016">
    <property type="entry name" value="Chemotaxis protein CheA, putative"/>
    <property type="match status" value="1"/>
</dbReference>
<evidence type="ECO:0000256" key="1">
    <source>
        <dbReference type="ARBA" id="ARBA00000085"/>
    </source>
</evidence>
<dbReference type="SUPFAM" id="SSF47226">
    <property type="entry name" value="Histidine-containing phosphotransfer domain, HPT domain"/>
    <property type="match status" value="1"/>
</dbReference>
<evidence type="ECO:0000259" key="14">
    <source>
        <dbReference type="PROSITE" id="PS50851"/>
    </source>
</evidence>
<dbReference type="Gene3D" id="1.10.287.560">
    <property type="entry name" value="Histidine kinase CheA-like, homodimeric domain"/>
    <property type="match status" value="1"/>
</dbReference>
<dbReference type="InterPro" id="IPR008207">
    <property type="entry name" value="Sig_transdc_His_kin_Hpt_dom"/>
</dbReference>
<dbReference type="CDD" id="cd00731">
    <property type="entry name" value="CheA_reg"/>
    <property type="match status" value="1"/>
</dbReference>
<evidence type="ECO:0000256" key="2">
    <source>
        <dbReference type="ARBA" id="ARBA00012438"/>
    </source>
</evidence>
<keyword evidence="9" id="KW-0067">ATP-binding</keyword>
<dbReference type="PANTHER" id="PTHR43395">
    <property type="entry name" value="SENSOR HISTIDINE KINASE CHEA"/>
    <property type="match status" value="1"/>
</dbReference>
<dbReference type="InterPro" id="IPR036061">
    <property type="entry name" value="CheW-like_dom_sf"/>
</dbReference>
<dbReference type="SMART" id="SM01231">
    <property type="entry name" value="H-kinase_dim"/>
    <property type="match status" value="1"/>
</dbReference>
<dbReference type="CDD" id="cd16916">
    <property type="entry name" value="HATPase_CheA-like"/>
    <property type="match status" value="1"/>
</dbReference>
<keyword evidence="6" id="KW-0808">Transferase</keyword>
<reference evidence="16 17" key="1">
    <citation type="submission" date="2015-05" db="EMBL/GenBank/DDBJ databases">
        <title>Genome sequencing and analysis of members of genus Stenotrophomonas.</title>
        <authorList>
            <person name="Patil P.P."/>
            <person name="Midha S."/>
            <person name="Patil P.B."/>
        </authorList>
    </citation>
    <scope>NUCLEOTIDE SEQUENCE [LARGE SCALE GENOMIC DNA]</scope>
    <source>
        <strain evidence="16 17">DSM 18941</strain>
    </source>
</reference>
<dbReference type="SUPFAM" id="SSF47384">
    <property type="entry name" value="Homodimeric domain of signal transducing histidine kinase"/>
    <property type="match status" value="1"/>
</dbReference>